<organism evidence="2 4">
    <name type="scientific">Pseudomonas aylmerensis</name>
    <dbReference type="NCBI Taxonomy" id="1869229"/>
    <lineage>
        <taxon>Bacteria</taxon>
        <taxon>Pseudomonadati</taxon>
        <taxon>Pseudomonadota</taxon>
        <taxon>Gammaproteobacteria</taxon>
        <taxon>Pseudomonadales</taxon>
        <taxon>Pseudomonadaceae</taxon>
        <taxon>Pseudomonas</taxon>
    </lineage>
</organism>
<evidence type="ECO:0000313" key="2">
    <source>
        <dbReference type="EMBL" id="PTC31676.1"/>
    </source>
</evidence>
<dbReference type="Proteomes" id="UP000095081">
    <property type="component" value="Unassembled WGS sequence"/>
</dbReference>
<dbReference type="EMBL" id="PYWW01000011">
    <property type="protein sequence ID" value="PTC31676.1"/>
    <property type="molecule type" value="Genomic_DNA"/>
</dbReference>
<dbReference type="OrthoDB" id="6916140at2"/>
<protein>
    <submittedName>
        <fullName evidence="2">Uncharacterized protein</fullName>
    </submittedName>
</protein>
<dbReference type="EMBL" id="MAUE01000017">
    <property type="protein sequence ID" value="OCW27192.1"/>
    <property type="molecule type" value="Genomic_DNA"/>
</dbReference>
<dbReference type="RefSeq" id="WP_065904466.1">
    <property type="nucleotide sequence ID" value="NZ_MAUE01000017.1"/>
</dbReference>
<keyword evidence="3" id="KW-1185">Reference proteome</keyword>
<reference evidence="1 3" key="1">
    <citation type="submission" date="2016-06" db="EMBL/GenBank/DDBJ databases">
        <title>Draft genome sequence of Pseudomonas sp. S1E40, a novel strain antagonistic activity to fungal plant pathogen.</title>
        <authorList>
            <person name="Tambong J.T."/>
            <person name="Tchagang C."/>
            <person name="Xu R."/>
        </authorList>
    </citation>
    <scope>NUCLEOTIDE SEQUENCE [LARGE SCALE GENOMIC DNA]</scope>
    <source>
        <strain evidence="1 3">S1E40</strain>
    </source>
</reference>
<accession>A0A2T4G7R7</accession>
<evidence type="ECO:0000313" key="3">
    <source>
        <dbReference type="Proteomes" id="UP000095081"/>
    </source>
</evidence>
<comment type="caution">
    <text evidence="2">The sequence shown here is derived from an EMBL/GenBank/DDBJ whole genome shotgun (WGS) entry which is preliminary data.</text>
</comment>
<dbReference type="AlphaFoldDB" id="A0A2T4G7R7"/>
<proteinExistence type="predicted"/>
<gene>
    <name evidence="1" type="ORF">BBG20_14060</name>
    <name evidence="2" type="ORF">C9382_06270</name>
</gene>
<dbReference type="Proteomes" id="UP000240571">
    <property type="component" value="Unassembled WGS sequence"/>
</dbReference>
<name>A0A2T4G7R7_9PSED</name>
<sequence>MPSRLASSYPDLQHALDAIIPSKKMDVATRIVLWAASDAGLDPAEIMVTLSKLDPVLFDNLCSEMELQYFKLFELGDEMHRVFFCKARAYSASAWLAREAPGEAIYESIYATDSPVVIAEFL</sequence>
<reference evidence="2 4" key="2">
    <citation type="submission" date="2018-03" db="EMBL/GenBank/DDBJ databases">
        <title>Diversity of bacteria associated with corn roots inoculated with woodland soils in Canada, and Description of Pseudomonas aylmerense sp. nov.</title>
        <authorList>
            <person name="Tambong J.T."/>
            <person name="Xu R."/>
            <person name="Tchagang C."/>
        </authorList>
    </citation>
    <scope>NUCLEOTIDE SEQUENCE [LARGE SCALE GENOMIC DNA]</scope>
    <source>
        <strain evidence="2 4">S1E44</strain>
    </source>
</reference>
<evidence type="ECO:0000313" key="4">
    <source>
        <dbReference type="Proteomes" id="UP000240571"/>
    </source>
</evidence>
<evidence type="ECO:0000313" key="1">
    <source>
        <dbReference type="EMBL" id="OCW27192.1"/>
    </source>
</evidence>